<dbReference type="GO" id="GO:0050660">
    <property type="term" value="F:flavin adenine dinucleotide binding"/>
    <property type="evidence" value="ECO:0007669"/>
    <property type="project" value="InterPro"/>
</dbReference>
<dbReference type="Gene3D" id="1.10.540.10">
    <property type="entry name" value="Acyl-CoA dehydrogenase/oxidase, N-terminal domain"/>
    <property type="match status" value="1"/>
</dbReference>
<dbReference type="GO" id="GO:0005886">
    <property type="term" value="C:plasma membrane"/>
    <property type="evidence" value="ECO:0007669"/>
    <property type="project" value="TreeGrafter"/>
</dbReference>
<evidence type="ECO:0000259" key="10">
    <source>
        <dbReference type="Pfam" id="PF02771"/>
    </source>
</evidence>
<comment type="catalytic activity">
    <reaction evidence="6">
        <text>a 2,3-saturated acyl-CoA + A = a 2,3-dehydroacyl-CoA + AH2</text>
        <dbReference type="Rhea" id="RHEA:48608"/>
        <dbReference type="ChEBI" id="CHEBI:13193"/>
        <dbReference type="ChEBI" id="CHEBI:17499"/>
        <dbReference type="ChEBI" id="CHEBI:60015"/>
        <dbReference type="ChEBI" id="CHEBI:65111"/>
    </reaction>
</comment>
<dbReference type="SUPFAM" id="SSF47203">
    <property type="entry name" value="Acyl-CoA dehydrogenase C-terminal domain-like"/>
    <property type="match status" value="1"/>
</dbReference>
<dbReference type="Pfam" id="PF02770">
    <property type="entry name" value="Acyl-CoA_dh_M"/>
    <property type="match status" value="1"/>
</dbReference>
<evidence type="ECO:0000256" key="2">
    <source>
        <dbReference type="ARBA" id="ARBA00009347"/>
    </source>
</evidence>
<evidence type="ECO:0000256" key="7">
    <source>
        <dbReference type="RuleBase" id="RU362125"/>
    </source>
</evidence>
<dbReference type="InterPro" id="IPR009100">
    <property type="entry name" value="AcylCoA_DH/oxidase_NM_dom_sf"/>
</dbReference>
<protein>
    <submittedName>
        <fullName evidence="11">Alkylation response protein AidB-like acyl-CoA dehydrogenase</fullName>
    </submittedName>
</protein>
<dbReference type="GO" id="GO:0016627">
    <property type="term" value="F:oxidoreductase activity, acting on the CH-CH group of donors"/>
    <property type="evidence" value="ECO:0007669"/>
    <property type="project" value="InterPro"/>
</dbReference>
<dbReference type="InterPro" id="IPR052161">
    <property type="entry name" value="Mycobact_Acyl-CoA_DH"/>
</dbReference>
<name>A0A4R1FQQ8_9NOCA</name>
<feature type="domain" description="Acyl-CoA dehydrogenase/oxidase N-terminal" evidence="10">
    <location>
        <begin position="10"/>
        <end position="120"/>
    </location>
</feature>
<evidence type="ECO:0000259" key="8">
    <source>
        <dbReference type="Pfam" id="PF00441"/>
    </source>
</evidence>
<dbReference type="Gene3D" id="1.20.140.10">
    <property type="entry name" value="Butyryl-CoA Dehydrogenase, subunit A, domain 3"/>
    <property type="match status" value="1"/>
</dbReference>
<feature type="domain" description="Acyl-CoA dehydrogenase/oxidase C-terminal" evidence="8">
    <location>
        <begin position="318"/>
        <end position="382"/>
    </location>
</feature>
<dbReference type="InterPro" id="IPR037069">
    <property type="entry name" value="AcylCoA_DH/ox_N_sf"/>
</dbReference>
<evidence type="ECO:0000313" key="11">
    <source>
        <dbReference type="EMBL" id="TCJ97596.1"/>
    </source>
</evidence>
<dbReference type="InterPro" id="IPR009075">
    <property type="entry name" value="AcylCo_DH/oxidase_C"/>
</dbReference>
<organism evidence="11 12">
    <name type="scientific">Nocardia alba</name>
    <dbReference type="NCBI Taxonomy" id="225051"/>
    <lineage>
        <taxon>Bacteria</taxon>
        <taxon>Bacillati</taxon>
        <taxon>Actinomycetota</taxon>
        <taxon>Actinomycetes</taxon>
        <taxon>Mycobacteriales</taxon>
        <taxon>Nocardiaceae</taxon>
        <taxon>Nocardia</taxon>
    </lineage>
</organism>
<dbReference type="STRING" id="1210063.GCA_001612665_01299"/>
<reference evidence="11 12" key="1">
    <citation type="submission" date="2019-03" db="EMBL/GenBank/DDBJ databases">
        <title>Genomic Encyclopedia of Type Strains, Phase IV (KMG-IV): sequencing the most valuable type-strain genomes for metagenomic binning, comparative biology and taxonomic classification.</title>
        <authorList>
            <person name="Goeker M."/>
        </authorList>
    </citation>
    <scope>NUCLEOTIDE SEQUENCE [LARGE SCALE GENOMIC DNA]</scope>
    <source>
        <strain evidence="11 12">DSM 44684</strain>
    </source>
</reference>
<gene>
    <name evidence="11" type="ORF">DFR71_3640</name>
</gene>
<sequence length="400" mass="43832">MDFSRVELSADDQEFLDGARAFLTTHVTDEVRRRDRETGDNFDAGVHEALGAAGWLKAELAEEADGGLNRLRRRMWDLEKRRVHIPWVTWGTTAIVSKSVRKHGSVELQEEVLPGLERGEIRLCLGYTEPDGGSDVAMCKTRAVRDGDQWVINGSKMFTTGAHNCQYVFLITNTDPEASKHKSLTMFLVPLNSPGIEIQGIRTVDGDRTNIVYYSDVRVDDKYRLGEVNGGWAVLMGPLNEEHGVVGADDDGLQDVSILIHQGTMMATSVEKVAAIAARPGPDGRRLLDDRSVGYRLGRSIARMEAALAAPHMFGRVAIAQAMRDISPELMDILGPAAALPIDTEGAADNGGMEYIYRWAPLCGIYGGTLEVFRNMIAQHILGLGRANYSLPAKPKAQAS</sequence>
<feature type="domain" description="Acyl-CoA oxidase/dehydrogenase middle" evidence="9">
    <location>
        <begin position="124"/>
        <end position="210"/>
    </location>
</feature>
<dbReference type="RefSeq" id="WP_067446986.1">
    <property type="nucleotide sequence ID" value="NZ_SMFR01000002.1"/>
</dbReference>
<evidence type="ECO:0000256" key="5">
    <source>
        <dbReference type="ARBA" id="ARBA00023002"/>
    </source>
</evidence>
<dbReference type="FunFam" id="2.40.110.10:FF:000002">
    <property type="entry name" value="Acyl-CoA dehydrogenase fadE12"/>
    <property type="match status" value="1"/>
</dbReference>
<evidence type="ECO:0000313" key="12">
    <source>
        <dbReference type="Proteomes" id="UP000294856"/>
    </source>
</evidence>
<evidence type="ECO:0000256" key="1">
    <source>
        <dbReference type="ARBA" id="ARBA00001974"/>
    </source>
</evidence>
<dbReference type="OrthoDB" id="3452288at2"/>
<dbReference type="PANTHER" id="PTHR43292:SF4">
    <property type="entry name" value="ACYL-COA DEHYDROGENASE FADE34"/>
    <property type="match status" value="1"/>
</dbReference>
<dbReference type="EMBL" id="SMFR01000002">
    <property type="protein sequence ID" value="TCJ97596.1"/>
    <property type="molecule type" value="Genomic_DNA"/>
</dbReference>
<evidence type="ECO:0000259" key="9">
    <source>
        <dbReference type="Pfam" id="PF02770"/>
    </source>
</evidence>
<dbReference type="Proteomes" id="UP000294856">
    <property type="component" value="Unassembled WGS sequence"/>
</dbReference>
<keyword evidence="3 7" id="KW-0285">Flavoprotein</keyword>
<dbReference type="Gene3D" id="2.40.110.10">
    <property type="entry name" value="Butyryl-CoA Dehydrogenase, subunit A, domain 2"/>
    <property type="match status" value="1"/>
</dbReference>
<dbReference type="InterPro" id="IPR006091">
    <property type="entry name" value="Acyl-CoA_Oxase/DH_mid-dom"/>
</dbReference>
<comment type="similarity">
    <text evidence="2 7">Belongs to the acyl-CoA dehydrogenase family.</text>
</comment>
<dbReference type="Pfam" id="PF02771">
    <property type="entry name" value="Acyl-CoA_dh_N"/>
    <property type="match status" value="1"/>
</dbReference>
<evidence type="ECO:0000256" key="3">
    <source>
        <dbReference type="ARBA" id="ARBA00022630"/>
    </source>
</evidence>
<keyword evidence="4 7" id="KW-0274">FAD</keyword>
<dbReference type="AlphaFoldDB" id="A0A4R1FQQ8"/>
<comment type="caution">
    <text evidence="11">The sequence shown here is derived from an EMBL/GenBank/DDBJ whole genome shotgun (WGS) entry which is preliminary data.</text>
</comment>
<dbReference type="InterPro" id="IPR013786">
    <property type="entry name" value="AcylCoA_DH/ox_N"/>
</dbReference>
<evidence type="ECO:0000256" key="6">
    <source>
        <dbReference type="ARBA" id="ARBA00052546"/>
    </source>
</evidence>
<dbReference type="Pfam" id="PF00441">
    <property type="entry name" value="Acyl-CoA_dh_1"/>
    <property type="match status" value="1"/>
</dbReference>
<evidence type="ECO:0000256" key="4">
    <source>
        <dbReference type="ARBA" id="ARBA00022827"/>
    </source>
</evidence>
<dbReference type="PANTHER" id="PTHR43292">
    <property type="entry name" value="ACYL-COA DEHYDROGENASE"/>
    <property type="match status" value="1"/>
</dbReference>
<keyword evidence="5 7" id="KW-0560">Oxidoreductase</keyword>
<keyword evidence="12" id="KW-1185">Reference proteome</keyword>
<comment type="cofactor">
    <cofactor evidence="1 7">
        <name>FAD</name>
        <dbReference type="ChEBI" id="CHEBI:57692"/>
    </cofactor>
</comment>
<dbReference type="SUPFAM" id="SSF56645">
    <property type="entry name" value="Acyl-CoA dehydrogenase NM domain-like"/>
    <property type="match status" value="1"/>
</dbReference>
<dbReference type="InterPro" id="IPR046373">
    <property type="entry name" value="Acyl-CoA_Oxase/DH_mid-dom_sf"/>
</dbReference>
<accession>A0A4R1FQQ8</accession>
<proteinExistence type="inferred from homology"/>
<dbReference type="InterPro" id="IPR036250">
    <property type="entry name" value="AcylCo_DH-like_C"/>
</dbReference>